<name>A0A6A4WJ04_AMPAM</name>
<keyword evidence="3" id="KW-1185">Reference proteome</keyword>
<organism evidence="2 3">
    <name type="scientific">Amphibalanus amphitrite</name>
    <name type="common">Striped barnacle</name>
    <name type="synonym">Balanus amphitrite</name>
    <dbReference type="NCBI Taxonomy" id="1232801"/>
    <lineage>
        <taxon>Eukaryota</taxon>
        <taxon>Metazoa</taxon>
        <taxon>Ecdysozoa</taxon>
        <taxon>Arthropoda</taxon>
        <taxon>Crustacea</taxon>
        <taxon>Multicrustacea</taxon>
        <taxon>Cirripedia</taxon>
        <taxon>Thoracica</taxon>
        <taxon>Thoracicalcarea</taxon>
        <taxon>Balanomorpha</taxon>
        <taxon>Balanoidea</taxon>
        <taxon>Balanidae</taxon>
        <taxon>Amphibalaninae</taxon>
        <taxon>Amphibalanus</taxon>
    </lineage>
</organism>
<reference evidence="2 3" key="1">
    <citation type="submission" date="2019-07" db="EMBL/GenBank/DDBJ databases">
        <title>Draft genome assembly of a fouling barnacle, Amphibalanus amphitrite (Darwin, 1854): The first reference genome for Thecostraca.</title>
        <authorList>
            <person name="Kim W."/>
        </authorList>
    </citation>
    <scope>NUCLEOTIDE SEQUENCE [LARGE SCALE GENOMIC DNA]</scope>
    <source>
        <strain evidence="2">SNU_AA5</strain>
        <tissue evidence="2">Soma without cirri and trophi</tissue>
    </source>
</reference>
<keyword evidence="1" id="KW-0175">Coiled coil</keyword>
<evidence type="ECO:0000313" key="2">
    <source>
        <dbReference type="EMBL" id="KAF0303610.1"/>
    </source>
</evidence>
<gene>
    <name evidence="2" type="ORF">FJT64_024414</name>
</gene>
<dbReference type="OrthoDB" id="6370417at2759"/>
<protein>
    <submittedName>
        <fullName evidence="2">Uncharacterized protein</fullName>
    </submittedName>
</protein>
<proteinExistence type="predicted"/>
<dbReference type="AlphaFoldDB" id="A0A6A4WJ04"/>
<comment type="caution">
    <text evidence="2">The sequence shown here is derived from an EMBL/GenBank/DDBJ whole genome shotgun (WGS) entry which is preliminary data.</text>
</comment>
<sequence length="476" mass="54635">MKYSETSQAGQDGDGDVDVITDLKEFIRSENARNSKSLAEEIRRHNDERMTALETSLSFALTTNETLAKRLGEVEQRAQQADKNYRHQAERLAVMEEQLDQLQQREMHGWLVFSGPATARVPRSSRGEDTARQLRDLIQSLMNYDLDMSQIGEVQRDERQIRVHFTTVAAGSDRFFLVRNKTRLRGTGLYIRERLTPFRQWLFNELMKLKRNSLISTVFTREGTVFVVTSQHDRPRPVRSEAALERLWRHLAEQSANQRIEASHSPPPKPFDARSLERYYGAVHGATTTLKRLGYEGDLQSCENLRRLLSKLPVDMRKAWAEHSLGLVRPTLLEFDQWLRLQLRIQLSCEAAAPAPSQQKRTAGMFLTTKTTSASDANDVPPLLVDPARFSSWSKYRRVLTWIYRFINNAREPDKKTCGSLTAQELLQSEHRIIRQDQKAVKLAPQPGLSLYEDDQGLLRAPRHRGLPAQLGLSDF</sequence>
<evidence type="ECO:0000313" key="3">
    <source>
        <dbReference type="Proteomes" id="UP000440578"/>
    </source>
</evidence>
<dbReference type="Proteomes" id="UP000440578">
    <property type="component" value="Unassembled WGS sequence"/>
</dbReference>
<feature type="coiled-coil region" evidence="1">
    <location>
        <begin position="64"/>
        <end position="105"/>
    </location>
</feature>
<evidence type="ECO:0000256" key="1">
    <source>
        <dbReference type="SAM" id="Coils"/>
    </source>
</evidence>
<dbReference type="EMBL" id="VIIS01000926">
    <property type="protein sequence ID" value="KAF0303610.1"/>
    <property type="molecule type" value="Genomic_DNA"/>
</dbReference>
<accession>A0A6A4WJ04</accession>